<dbReference type="InterPro" id="IPR036770">
    <property type="entry name" value="Ankyrin_rpt-contain_sf"/>
</dbReference>
<reference evidence="5 6" key="1">
    <citation type="submission" date="2021-04" db="EMBL/GenBank/DDBJ databases">
        <authorList>
            <person name="De Guttry C."/>
            <person name="Zahm M."/>
            <person name="Klopp C."/>
            <person name="Cabau C."/>
            <person name="Louis A."/>
            <person name="Berthelot C."/>
            <person name="Parey E."/>
            <person name="Roest Crollius H."/>
            <person name="Montfort J."/>
            <person name="Robinson-Rechavi M."/>
            <person name="Bucao C."/>
            <person name="Bouchez O."/>
            <person name="Gislard M."/>
            <person name="Lluch J."/>
            <person name="Milhes M."/>
            <person name="Lampietro C."/>
            <person name="Lopez Roques C."/>
            <person name="Donnadieu C."/>
            <person name="Braasch I."/>
            <person name="Desvignes T."/>
            <person name="Postlethwait J."/>
            <person name="Bobe J."/>
            <person name="Wedekind C."/>
            <person name="Guiguen Y."/>
        </authorList>
    </citation>
    <scope>NUCLEOTIDE SEQUENCE [LARGE SCALE GENOMIC DNA]</scope>
    <source>
        <strain evidence="5">Cs_M1</strain>
        <tissue evidence="5">Blood</tissue>
    </source>
</reference>
<keyword evidence="6" id="KW-1185">Reference proteome</keyword>
<evidence type="ECO:0000313" key="6">
    <source>
        <dbReference type="Proteomes" id="UP001356427"/>
    </source>
</evidence>
<dbReference type="PANTHER" id="PTHR24171:SF8">
    <property type="entry name" value="BRCA1-ASSOCIATED RING DOMAIN PROTEIN 1"/>
    <property type="match status" value="1"/>
</dbReference>
<name>A0AAN8M8E9_9TELE</name>
<dbReference type="SUPFAM" id="SSF48403">
    <property type="entry name" value="Ankyrin repeat"/>
    <property type="match status" value="1"/>
</dbReference>
<evidence type="ECO:0000256" key="3">
    <source>
        <dbReference type="PROSITE-ProRule" id="PRU00023"/>
    </source>
</evidence>
<feature type="repeat" description="ANK" evidence="3">
    <location>
        <begin position="79"/>
        <end position="111"/>
    </location>
</feature>
<dbReference type="SMART" id="SM00248">
    <property type="entry name" value="ANK"/>
    <property type="match status" value="2"/>
</dbReference>
<feature type="repeat" description="ANK" evidence="3">
    <location>
        <begin position="46"/>
        <end position="78"/>
    </location>
</feature>
<comment type="caution">
    <text evidence="5">The sequence shown here is derived from an EMBL/GenBank/DDBJ whole genome shotgun (WGS) entry which is preliminary data.</text>
</comment>
<dbReference type="GO" id="GO:0085020">
    <property type="term" value="P:protein K6-linked ubiquitination"/>
    <property type="evidence" value="ECO:0007669"/>
    <property type="project" value="TreeGrafter"/>
</dbReference>
<dbReference type="PROSITE" id="PS50088">
    <property type="entry name" value="ANK_REPEAT"/>
    <property type="match status" value="2"/>
</dbReference>
<dbReference type="GO" id="GO:0004842">
    <property type="term" value="F:ubiquitin-protein transferase activity"/>
    <property type="evidence" value="ECO:0007669"/>
    <property type="project" value="TreeGrafter"/>
</dbReference>
<dbReference type="PROSITE" id="PS50297">
    <property type="entry name" value="ANK_REP_REGION"/>
    <property type="match status" value="2"/>
</dbReference>
<dbReference type="Gene3D" id="1.25.40.20">
    <property type="entry name" value="Ankyrin repeat-containing domain"/>
    <property type="match status" value="1"/>
</dbReference>
<evidence type="ECO:0000256" key="1">
    <source>
        <dbReference type="ARBA" id="ARBA00022737"/>
    </source>
</evidence>
<dbReference type="PROSITE" id="PS50003">
    <property type="entry name" value="PH_DOMAIN"/>
    <property type="match status" value="1"/>
</dbReference>
<evidence type="ECO:0000313" key="5">
    <source>
        <dbReference type="EMBL" id="KAK6314131.1"/>
    </source>
</evidence>
<dbReference type="GO" id="GO:0031436">
    <property type="term" value="C:BRCA1-BARD1 complex"/>
    <property type="evidence" value="ECO:0007669"/>
    <property type="project" value="TreeGrafter"/>
</dbReference>
<dbReference type="FunFam" id="1.25.40.20:FF:000094">
    <property type="entry name" value="Oxysterol-binding protein"/>
    <property type="match status" value="1"/>
</dbReference>
<dbReference type="AlphaFoldDB" id="A0AAN8M8E9"/>
<organism evidence="5 6">
    <name type="scientific">Coregonus suidteri</name>
    <dbReference type="NCBI Taxonomy" id="861788"/>
    <lineage>
        <taxon>Eukaryota</taxon>
        <taxon>Metazoa</taxon>
        <taxon>Chordata</taxon>
        <taxon>Craniata</taxon>
        <taxon>Vertebrata</taxon>
        <taxon>Euteleostomi</taxon>
        <taxon>Actinopterygii</taxon>
        <taxon>Neopterygii</taxon>
        <taxon>Teleostei</taxon>
        <taxon>Protacanthopterygii</taxon>
        <taxon>Salmoniformes</taxon>
        <taxon>Salmonidae</taxon>
        <taxon>Coregoninae</taxon>
        <taxon>Coregonus</taxon>
    </lineage>
</organism>
<protein>
    <recommendedName>
        <fullName evidence="4">PH domain-containing protein</fullName>
    </recommendedName>
</protein>
<dbReference type="EMBL" id="JAGTTL010000013">
    <property type="protein sequence ID" value="KAK6314131.1"/>
    <property type="molecule type" value="Genomic_DNA"/>
</dbReference>
<evidence type="ECO:0000256" key="2">
    <source>
        <dbReference type="ARBA" id="ARBA00023043"/>
    </source>
</evidence>
<keyword evidence="2 3" id="KW-0040">ANK repeat</keyword>
<dbReference type="GO" id="GO:0070531">
    <property type="term" value="C:BRCA1-A complex"/>
    <property type="evidence" value="ECO:0007669"/>
    <property type="project" value="TreeGrafter"/>
</dbReference>
<sequence length="161" mass="17817">MEDLDPEAQFLRHARNGDLPGIQKLLMSKIKEEANIKSKGKSKSNLGWTPLHLACYFGHRAVVEELLKAGADVNLPNNVGDTPLHKAAFTGRKEVVMLLLSYDACATVINGTAQIPKDVTQNGEIKSMLEGWRSYWVVLQDGVLSWYSKQLDAAANVRRQG</sequence>
<gene>
    <name evidence="5" type="ORF">J4Q44_G00155900</name>
</gene>
<dbReference type="InterPro" id="IPR001849">
    <property type="entry name" value="PH_domain"/>
</dbReference>
<evidence type="ECO:0000259" key="4">
    <source>
        <dbReference type="PROSITE" id="PS50003"/>
    </source>
</evidence>
<dbReference type="Proteomes" id="UP001356427">
    <property type="component" value="Unassembled WGS sequence"/>
</dbReference>
<feature type="domain" description="PH" evidence="4">
    <location>
        <begin position="118"/>
        <end position="161"/>
    </location>
</feature>
<proteinExistence type="predicted"/>
<dbReference type="InterPro" id="IPR002110">
    <property type="entry name" value="Ankyrin_rpt"/>
</dbReference>
<accession>A0AAN8M8E9</accession>
<dbReference type="PANTHER" id="PTHR24171">
    <property type="entry name" value="ANKYRIN REPEAT DOMAIN-CONTAINING PROTEIN 39-RELATED"/>
    <property type="match status" value="1"/>
</dbReference>
<dbReference type="Pfam" id="PF12796">
    <property type="entry name" value="Ank_2"/>
    <property type="match status" value="1"/>
</dbReference>
<keyword evidence="1" id="KW-0677">Repeat</keyword>